<proteinExistence type="predicted"/>
<name>X0YS43_9ZZZZ</name>
<dbReference type="EMBL" id="BARS01046065">
    <property type="protein sequence ID" value="GAG39506.1"/>
    <property type="molecule type" value="Genomic_DNA"/>
</dbReference>
<organism evidence="1">
    <name type="scientific">marine sediment metagenome</name>
    <dbReference type="NCBI Taxonomy" id="412755"/>
    <lineage>
        <taxon>unclassified sequences</taxon>
        <taxon>metagenomes</taxon>
        <taxon>ecological metagenomes</taxon>
    </lineage>
</organism>
<sequence length="76" mass="8639">MIENPKQQRQVNQQRRKQEMVNLKSCSSPTCPYCFHEHTGSQDGVFVGYYDGADADITCRKCGETFHCFVNHPGPS</sequence>
<feature type="non-terminal residue" evidence="1">
    <location>
        <position position="76"/>
    </location>
</feature>
<evidence type="ECO:0000313" key="1">
    <source>
        <dbReference type="EMBL" id="GAG39506.1"/>
    </source>
</evidence>
<dbReference type="AlphaFoldDB" id="X0YS43"/>
<protein>
    <submittedName>
        <fullName evidence="1">Uncharacterized protein</fullName>
    </submittedName>
</protein>
<gene>
    <name evidence="1" type="ORF">S01H1_69381</name>
</gene>
<reference evidence="1" key="1">
    <citation type="journal article" date="2014" name="Front. Microbiol.">
        <title>High frequency of phylogenetically diverse reductive dehalogenase-homologous genes in deep subseafloor sedimentary metagenomes.</title>
        <authorList>
            <person name="Kawai M."/>
            <person name="Futagami T."/>
            <person name="Toyoda A."/>
            <person name="Takaki Y."/>
            <person name="Nishi S."/>
            <person name="Hori S."/>
            <person name="Arai W."/>
            <person name="Tsubouchi T."/>
            <person name="Morono Y."/>
            <person name="Uchiyama I."/>
            <person name="Ito T."/>
            <person name="Fujiyama A."/>
            <person name="Inagaki F."/>
            <person name="Takami H."/>
        </authorList>
    </citation>
    <scope>NUCLEOTIDE SEQUENCE</scope>
    <source>
        <strain evidence="1">Expedition CK06-06</strain>
    </source>
</reference>
<comment type="caution">
    <text evidence="1">The sequence shown here is derived from an EMBL/GenBank/DDBJ whole genome shotgun (WGS) entry which is preliminary data.</text>
</comment>
<accession>X0YS43</accession>